<sequence length="410" mass="45942">MNIKPTKAHIGGLVTVALMTTGFYPLSATGSPHERQLAVDLLQYYNIVERPTRNLSQPVIVRVNVNIQKIMKLDPNAGELTTRIWLSLHWEDANLVWDPLRYNNVSAIRLQSSRIWQPDVRFYNGRISEQIEPTQAIVFSSGKVKLISPITVKTRCGGPIEGLGRWFPFDQYSCSLIIGTWTSYSGSVDLHWQEENGGTVRFNDQVADDTGEWQLLGNHKGRAEVQFACCSETHTSMTVQLRLQRRAFSYVFSHYLPLLWMLALASSTLLIPNDRTDLRLIAGTLLMMGVFWWPSGQHLPFNVISIGHLFTGLIILGVSSCFVSHCVQLVLISSSIDTTRRQTPLAEYLNRLLTTSTALKLALISDNRPEHDKDGLPDCSRVLDRLSLLLLAVIACLALVICLILPCMVA</sequence>
<organism evidence="3 4">
    <name type="scientific">Varroa destructor</name>
    <name type="common">Honeybee mite</name>
    <dbReference type="NCBI Taxonomy" id="109461"/>
    <lineage>
        <taxon>Eukaryota</taxon>
        <taxon>Metazoa</taxon>
        <taxon>Ecdysozoa</taxon>
        <taxon>Arthropoda</taxon>
        <taxon>Chelicerata</taxon>
        <taxon>Arachnida</taxon>
        <taxon>Acari</taxon>
        <taxon>Parasitiformes</taxon>
        <taxon>Mesostigmata</taxon>
        <taxon>Gamasina</taxon>
        <taxon>Dermanyssoidea</taxon>
        <taxon>Varroidae</taxon>
        <taxon>Varroa</taxon>
    </lineage>
</organism>
<dbReference type="InParanoid" id="A0A7M7MDJ1"/>
<evidence type="ECO:0000313" key="3">
    <source>
        <dbReference type="EnsemblMetazoa" id="XP_022668447"/>
    </source>
</evidence>
<feature type="transmembrane region" description="Helical" evidence="1">
    <location>
        <begin position="306"/>
        <end position="332"/>
    </location>
</feature>
<keyword evidence="1" id="KW-1133">Transmembrane helix</keyword>
<dbReference type="GO" id="GO:0004888">
    <property type="term" value="F:transmembrane signaling receptor activity"/>
    <property type="evidence" value="ECO:0007669"/>
    <property type="project" value="InterPro"/>
</dbReference>
<dbReference type="Gene3D" id="2.70.170.10">
    <property type="entry name" value="Neurotransmitter-gated ion-channel ligand-binding domain"/>
    <property type="match status" value="1"/>
</dbReference>
<dbReference type="PANTHER" id="PTHR18945">
    <property type="entry name" value="NEUROTRANSMITTER GATED ION CHANNEL"/>
    <property type="match status" value="1"/>
</dbReference>
<dbReference type="Pfam" id="PF02931">
    <property type="entry name" value="Neur_chan_LBD"/>
    <property type="match status" value="1"/>
</dbReference>
<proteinExistence type="predicted"/>
<dbReference type="OMA" id="DRFFFCC"/>
<dbReference type="GO" id="GO:0005230">
    <property type="term" value="F:extracellular ligand-gated monoatomic ion channel activity"/>
    <property type="evidence" value="ECO:0007669"/>
    <property type="project" value="InterPro"/>
</dbReference>
<feature type="domain" description="Neurotransmitter-gated ion-channel ligand-binding" evidence="2">
    <location>
        <begin position="35"/>
        <end position="246"/>
    </location>
</feature>
<evidence type="ECO:0000313" key="4">
    <source>
        <dbReference type="Proteomes" id="UP000594260"/>
    </source>
</evidence>
<dbReference type="InterPro" id="IPR006202">
    <property type="entry name" value="Neur_chan_lig-bd"/>
</dbReference>
<dbReference type="EnsemblMetazoa" id="XM_022812712">
    <property type="protein sequence ID" value="XP_022668447"/>
    <property type="gene ID" value="LOC111253393"/>
</dbReference>
<dbReference type="AlphaFoldDB" id="A0A7M7MDJ1"/>
<dbReference type="GeneID" id="111253393"/>
<dbReference type="Proteomes" id="UP000594260">
    <property type="component" value="Unplaced"/>
</dbReference>
<dbReference type="SUPFAM" id="SSF63712">
    <property type="entry name" value="Nicotinic receptor ligand binding domain-like"/>
    <property type="match status" value="1"/>
</dbReference>
<feature type="transmembrane region" description="Helical" evidence="1">
    <location>
        <begin position="247"/>
        <end position="271"/>
    </location>
</feature>
<accession>A0A7M7MDJ1</accession>
<dbReference type="OrthoDB" id="6516677at2759"/>
<dbReference type="KEGG" id="vde:111253393"/>
<reference evidence="3" key="1">
    <citation type="submission" date="2021-01" db="UniProtKB">
        <authorList>
            <consortium name="EnsemblMetazoa"/>
        </authorList>
    </citation>
    <scope>IDENTIFICATION</scope>
</reference>
<keyword evidence="4" id="KW-1185">Reference proteome</keyword>
<feature type="transmembrane region" description="Helical" evidence="1">
    <location>
        <begin position="386"/>
        <end position="406"/>
    </location>
</feature>
<dbReference type="PRINTS" id="PR00252">
    <property type="entry name" value="NRIONCHANNEL"/>
</dbReference>
<keyword evidence="1" id="KW-0812">Transmembrane</keyword>
<feature type="transmembrane region" description="Helical" evidence="1">
    <location>
        <begin position="278"/>
        <end position="294"/>
    </location>
</feature>
<evidence type="ECO:0000259" key="2">
    <source>
        <dbReference type="Pfam" id="PF02931"/>
    </source>
</evidence>
<dbReference type="RefSeq" id="XP_022668447.1">
    <property type="nucleotide sequence ID" value="XM_022812712.1"/>
</dbReference>
<dbReference type="FunFam" id="2.70.170.10:FF:000028">
    <property type="entry name" value="AcetylCholine Receptor"/>
    <property type="match status" value="1"/>
</dbReference>
<dbReference type="GO" id="GO:0016020">
    <property type="term" value="C:membrane"/>
    <property type="evidence" value="ECO:0007669"/>
    <property type="project" value="InterPro"/>
</dbReference>
<name>A0A7M7MDJ1_VARDE</name>
<evidence type="ECO:0000256" key="1">
    <source>
        <dbReference type="SAM" id="Phobius"/>
    </source>
</evidence>
<dbReference type="InterPro" id="IPR006201">
    <property type="entry name" value="Neur_channel"/>
</dbReference>
<dbReference type="InterPro" id="IPR036734">
    <property type="entry name" value="Neur_chan_lig-bd_sf"/>
</dbReference>
<keyword evidence="1" id="KW-0472">Membrane</keyword>
<protein>
    <recommendedName>
        <fullName evidence="2">Neurotransmitter-gated ion-channel ligand-binding domain-containing protein</fullName>
    </recommendedName>
</protein>